<dbReference type="PROSITE" id="PS51257">
    <property type="entry name" value="PROKAR_LIPOPROTEIN"/>
    <property type="match status" value="1"/>
</dbReference>
<name>A0A4Q9H9S2_9SPHI</name>
<dbReference type="RefSeq" id="WP_131031240.1">
    <property type="nucleotide sequence ID" value="NZ_SIXF01000019.1"/>
</dbReference>
<reference evidence="1 2" key="1">
    <citation type="submission" date="2019-02" db="EMBL/GenBank/DDBJ databases">
        <title>Pedobacter kyonggii whole genome sequence analysis.</title>
        <authorList>
            <person name="Dahal R.H."/>
        </authorList>
    </citation>
    <scope>NUCLEOTIDE SEQUENCE [LARGE SCALE GENOMIC DNA]</scope>
    <source>
        <strain evidence="1 2">K-4-11-1</strain>
    </source>
</reference>
<dbReference type="OrthoDB" id="680758at2"/>
<sequence>MKLKIFTLFFFSAVVTLSLSCRKAELLQPDPAKIIQLNITGASDVALEYLYKDSIIATPPVGSINVKTLLSVKGENATLKVRKKGTSEILLTKTITAIPFDQNISLFYDGTKIYNSAISLIVKGFALSGEIEFLLDGKLLSSGTSIINSNFFILIDKGTTREITIRKKGTTEILFTKTIESEIARQNIDFFFDGTKITNNVKLTPPANPTNMMISAKFETIFAPQFKNVDVDIVFYTKPKSATITTAGTKVTPELRLTLKKDGSFNSIELPALPGPDYIYSFDVFESGTNNVPYTTTASPFVNAAFPFKQNEGRYGAINFEANASKLFIIKDTKNLASTTRSTYFSGAITDLSEYFR</sequence>
<comment type="caution">
    <text evidence="1">The sequence shown here is derived from an EMBL/GenBank/DDBJ whole genome shotgun (WGS) entry which is preliminary data.</text>
</comment>
<dbReference type="EMBL" id="SIXF01000019">
    <property type="protein sequence ID" value="TBO40743.1"/>
    <property type="molecule type" value="Genomic_DNA"/>
</dbReference>
<protein>
    <submittedName>
        <fullName evidence="1">Uncharacterized protein</fullName>
    </submittedName>
</protein>
<accession>A0A4Q9H9S2</accession>
<keyword evidence="2" id="KW-1185">Reference proteome</keyword>
<gene>
    <name evidence="1" type="ORF">EYS08_17460</name>
</gene>
<proteinExistence type="predicted"/>
<organism evidence="1 2">
    <name type="scientific">Pedobacter kyonggii</name>
    <dbReference type="NCBI Taxonomy" id="1926871"/>
    <lineage>
        <taxon>Bacteria</taxon>
        <taxon>Pseudomonadati</taxon>
        <taxon>Bacteroidota</taxon>
        <taxon>Sphingobacteriia</taxon>
        <taxon>Sphingobacteriales</taxon>
        <taxon>Sphingobacteriaceae</taxon>
        <taxon>Pedobacter</taxon>
    </lineage>
</organism>
<dbReference type="Proteomes" id="UP000291819">
    <property type="component" value="Unassembled WGS sequence"/>
</dbReference>
<dbReference type="AlphaFoldDB" id="A0A4Q9H9S2"/>
<evidence type="ECO:0000313" key="1">
    <source>
        <dbReference type="EMBL" id="TBO40743.1"/>
    </source>
</evidence>
<evidence type="ECO:0000313" key="2">
    <source>
        <dbReference type="Proteomes" id="UP000291819"/>
    </source>
</evidence>